<name>A0A2H3DH64_ARMGA</name>
<accession>A0A2H3DH64</accession>
<sequence>MYQPSFSSDLQVVLILMGGDINSEVGRHESSVQTGGSHIPKKLLGKPPEASPSLNEPFKTCGQRPCNSIGGNDIDILLPVTGTFTNTTWNSDAMRRSSTASIMRDINGLGSTRGEAGTERCAVLTGSLKSVFMTSGSLLSDLESINVAYCPRIDKEECFGIPIFPRWWERNTQRHSAVQLWSSYQDLDSPLNDPDELLEKIQNSRQAVHFKTLVLWRNFQLVDDETEGQTTSKGATNTMASDYLVPWQLQLKARDYDAPADTVICVLAHSFDPCSSRTWSASEIHVEAEYIGMPHRPPNSVGLACSLSLDITIGLSYVLGFCFGPRPPYWRSLPRIHYAAVHAAYSVKPCGPPARRRATSAQLPADSNHQELRYSLPPRPSSRPHDGDVFVTCSFVRLEWIGLVIAGVLYQFHPLWSIFALQYLCFWAYHYNAHVRDSRPENTIYMATVNFQFKQFMMSGVNPIQDSFLHDHTE</sequence>
<evidence type="ECO:0000313" key="3">
    <source>
        <dbReference type="Proteomes" id="UP000217790"/>
    </source>
</evidence>
<dbReference type="InParanoid" id="A0A2H3DH64"/>
<protein>
    <submittedName>
        <fullName evidence="2">Uncharacterized protein</fullName>
    </submittedName>
</protein>
<organism evidence="2 3">
    <name type="scientific">Armillaria gallica</name>
    <name type="common">Bulbous honey fungus</name>
    <name type="synonym">Armillaria bulbosa</name>
    <dbReference type="NCBI Taxonomy" id="47427"/>
    <lineage>
        <taxon>Eukaryota</taxon>
        <taxon>Fungi</taxon>
        <taxon>Dikarya</taxon>
        <taxon>Basidiomycota</taxon>
        <taxon>Agaricomycotina</taxon>
        <taxon>Agaricomycetes</taxon>
        <taxon>Agaricomycetidae</taxon>
        <taxon>Agaricales</taxon>
        <taxon>Marasmiineae</taxon>
        <taxon>Physalacriaceae</taxon>
        <taxon>Armillaria</taxon>
    </lineage>
</organism>
<reference evidence="3" key="1">
    <citation type="journal article" date="2017" name="Nat. Ecol. Evol.">
        <title>Genome expansion and lineage-specific genetic innovations in the forest pathogenic fungi Armillaria.</title>
        <authorList>
            <person name="Sipos G."/>
            <person name="Prasanna A.N."/>
            <person name="Walter M.C."/>
            <person name="O'Connor E."/>
            <person name="Balint B."/>
            <person name="Krizsan K."/>
            <person name="Kiss B."/>
            <person name="Hess J."/>
            <person name="Varga T."/>
            <person name="Slot J."/>
            <person name="Riley R."/>
            <person name="Boka B."/>
            <person name="Rigling D."/>
            <person name="Barry K."/>
            <person name="Lee J."/>
            <person name="Mihaltcheva S."/>
            <person name="LaButti K."/>
            <person name="Lipzen A."/>
            <person name="Waldron R."/>
            <person name="Moloney N.M."/>
            <person name="Sperisen C."/>
            <person name="Kredics L."/>
            <person name="Vagvoelgyi C."/>
            <person name="Patrignani A."/>
            <person name="Fitzpatrick D."/>
            <person name="Nagy I."/>
            <person name="Doyle S."/>
            <person name="Anderson J.B."/>
            <person name="Grigoriev I.V."/>
            <person name="Gueldener U."/>
            <person name="Muensterkoetter M."/>
            <person name="Nagy L.G."/>
        </authorList>
    </citation>
    <scope>NUCLEOTIDE SEQUENCE [LARGE SCALE GENOMIC DNA]</scope>
    <source>
        <strain evidence="3">Ar21-2</strain>
    </source>
</reference>
<evidence type="ECO:0000313" key="2">
    <source>
        <dbReference type="EMBL" id="PBK93460.1"/>
    </source>
</evidence>
<dbReference type="EMBL" id="KZ293656">
    <property type="protein sequence ID" value="PBK93460.1"/>
    <property type="molecule type" value="Genomic_DNA"/>
</dbReference>
<dbReference type="Proteomes" id="UP000217790">
    <property type="component" value="Unassembled WGS sequence"/>
</dbReference>
<feature type="region of interest" description="Disordered" evidence="1">
    <location>
        <begin position="27"/>
        <end position="53"/>
    </location>
</feature>
<proteinExistence type="predicted"/>
<keyword evidence="3" id="KW-1185">Reference proteome</keyword>
<evidence type="ECO:0000256" key="1">
    <source>
        <dbReference type="SAM" id="MobiDB-lite"/>
    </source>
</evidence>
<dbReference type="AlphaFoldDB" id="A0A2H3DH64"/>
<gene>
    <name evidence="2" type="ORF">ARMGADRAFT_1030093</name>
</gene>